<dbReference type="GO" id="GO:0005739">
    <property type="term" value="C:mitochondrion"/>
    <property type="evidence" value="ECO:0007669"/>
    <property type="project" value="UniProtKB-SubCell"/>
</dbReference>
<gene>
    <name evidence="13" type="ORF">FWK35_00025320</name>
</gene>
<dbReference type="Proteomes" id="UP000478052">
    <property type="component" value="Unassembled WGS sequence"/>
</dbReference>
<evidence type="ECO:0000256" key="9">
    <source>
        <dbReference type="ARBA" id="ARBA00052555"/>
    </source>
</evidence>
<evidence type="ECO:0000256" key="7">
    <source>
        <dbReference type="ARBA" id="ARBA00022946"/>
    </source>
</evidence>
<sequence>MNSNLLKLADFKIHKNLLIILGKSLFSHSAVSLKNKCGSKGPPWRVMFFGNDDFSVKSLQMLTSKMRTQTIISKVDVVTTSMGNGINVRSFAKEEKLDIYDWPINTTLLDGKYDIGVVVSFGRLIPEKIIKCFPLGMINVHASLLPRWRGAAPIIYTILNGDLTSGVTIMKIHPRRFDIGEIVKQHSCSVGKDETADELKKKLSNMGGRLLIDSFKELTRNLRYAVPQSENEITYAPKVDKNLSIINWDETDSNSVYNKYRALCGLWPLITTWHGTSVKLLKVCNYQTTNIDTQLKPGYLIYDKQSQKLFVKCGGKGGYVSIEKLKIPGHRTMSGKDFFNGFVYMKPISERKFGSTQLLVPWPKAANEGVTRHDEQT</sequence>
<dbReference type="Gene3D" id="3.40.50.12230">
    <property type="match status" value="1"/>
</dbReference>
<dbReference type="EC" id="2.1.2.9" evidence="3"/>
<evidence type="ECO:0000256" key="3">
    <source>
        <dbReference type="ARBA" id="ARBA00012261"/>
    </source>
</evidence>
<dbReference type="InterPro" id="IPR041711">
    <property type="entry name" value="Met-tRNA-FMT_N"/>
</dbReference>
<evidence type="ECO:0000256" key="1">
    <source>
        <dbReference type="ARBA" id="ARBA00004173"/>
    </source>
</evidence>
<evidence type="ECO:0000256" key="2">
    <source>
        <dbReference type="ARBA" id="ARBA00010699"/>
    </source>
</evidence>
<feature type="domain" description="Formyl transferase N-terminal" evidence="11">
    <location>
        <begin position="108"/>
        <end position="213"/>
    </location>
</feature>
<evidence type="ECO:0000256" key="10">
    <source>
        <dbReference type="ARBA" id="ARBA00057846"/>
    </source>
</evidence>
<comment type="caution">
    <text evidence="13">The sequence shown here is derived from an EMBL/GenBank/DDBJ whole genome shotgun (WGS) entry which is preliminary data.</text>
</comment>
<dbReference type="FunFam" id="3.40.50.12230:FF:000003">
    <property type="entry name" value="methionyl-tRNA formyltransferase, mitochondrial"/>
    <property type="match status" value="1"/>
</dbReference>
<dbReference type="OrthoDB" id="10268103at2759"/>
<dbReference type="InterPro" id="IPR005793">
    <property type="entry name" value="Formyl_trans_C"/>
</dbReference>
<dbReference type="InterPro" id="IPR005794">
    <property type="entry name" value="Fmt"/>
</dbReference>
<dbReference type="InterPro" id="IPR002376">
    <property type="entry name" value="Formyl_transf_N"/>
</dbReference>
<keyword evidence="6" id="KW-0648">Protein biosynthesis</keyword>
<organism evidence="13 14">
    <name type="scientific">Aphis craccivora</name>
    <name type="common">Cowpea aphid</name>
    <dbReference type="NCBI Taxonomy" id="307492"/>
    <lineage>
        <taxon>Eukaryota</taxon>
        <taxon>Metazoa</taxon>
        <taxon>Ecdysozoa</taxon>
        <taxon>Arthropoda</taxon>
        <taxon>Hexapoda</taxon>
        <taxon>Insecta</taxon>
        <taxon>Pterygota</taxon>
        <taxon>Neoptera</taxon>
        <taxon>Paraneoptera</taxon>
        <taxon>Hemiptera</taxon>
        <taxon>Sternorrhyncha</taxon>
        <taxon>Aphidomorpha</taxon>
        <taxon>Aphidoidea</taxon>
        <taxon>Aphididae</taxon>
        <taxon>Aphidini</taxon>
        <taxon>Aphis</taxon>
        <taxon>Aphis</taxon>
    </lineage>
</organism>
<feature type="domain" description="Formyl transferase C-terminal" evidence="12">
    <location>
        <begin position="238"/>
        <end position="342"/>
    </location>
</feature>
<dbReference type="Pfam" id="PF00551">
    <property type="entry name" value="Formyl_trans_N"/>
    <property type="match status" value="1"/>
</dbReference>
<evidence type="ECO:0000256" key="5">
    <source>
        <dbReference type="ARBA" id="ARBA00022679"/>
    </source>
</evidence>
<evidence type="ECO:0000313" key="13">
    <source>
        <dbReference type="EMBL" id="KAF0747357.1"/>
    </source>
</evidence>
<comment type="function">
    <text evidence="10">Methionyl-tRNA formyltransferase that formylates methionyl-tRNA in mitochondria and is crucial for translation initiation.</text>
</comment>
<reference evidence="13 14" key="1">
    <citation type="submission" date="2019-08" db="EMBL/GenBank/DDBJ databases">
        <title>Whole genome of Aphis craccivora.</title>
        <authorList>
            <person name="Voronova N.V."/>
            <person name="Shulinski R.S."/>
            <person name="Bandarenka Y.V."/>
            <person name="Zhorov D.G."/>
            <person name="Warner D."/>
        </authorList>
    </citation>
    <scope>NUCLEOTIDE SEQUENCE [LARGE SCALE GENOMIC DNA]</scope>
    <source>
        <strain evidence="13">180601</strain>
        <tissue evidence="13">Whole Body</tissue>
    </source>
</reference>
<name>A0A6G0Y1W2_APHCR</name>
<keyword evidence="8" id="KW-0496">Mitochondrion</keyword>
<keyword evidence="7" id="KW-0809">Transit peptide</keyword>
<comment type="similarity">
    <text evidence="2">Belongs to the Fmt family.</text>
</comment>
<dbReference type="InterPro" id="IPR011034">
    <property type="entry name" value="Formyl_transferase-like_C_sf"/>
</dbReference>
<comment type="subcellular location">
    <subcellularLocation>
        <location evidence="1">Mitochondrion</location>
    </subcellularLocation>
</comment>
<evidence type="ECO:0000259" key="12">
    <source>
        <dbReference type="Pfam" id="PF02911"/>
    </source>
</evidence>
<dbReference type="InterPro" id="IPR036477">
    <property type="entry name" value="Formyl_transf_N_sf"/>
</dbReference>
<keyword evidence="14" id="KW-1185">Reference proteome</keyword>
<accession>A0A6G0Y1W2</accession>
<evidence type="ECO:0000256" key="8">
    <source>
        <dbReference type="ARBA" id="ARBA00023128"/>
    </source>
</evidence>
<dbReference type="SUPFAM" id="SSF50486">
    <property type="entry name" value="FMT C-terminal domain-like"/>
    <property type="match status" value="1"/>
</dbReference>
<dbReference type="GO" id="GO:0004479">
    <property type="term" value="F:methionyl-tRNA formyltransferase activity"/>
    <property type="evidence" value="ECO:0007669"/>
    <property type="project" value="UniProtKB-EC"/>
</dbReference>
<keyword evidence="5 13" id="KW-0808">Transferase</keyword>
<evidence type="ECO:0000256" key="4">
    <source>
        <dbReference type="ARBA" id="ARBA00014185"/>
    </source>
</evidence>
<dbReference type="AlphaFoldDB" id="A0A6G0Y1W2"/>
<dbReference type="EMBL" id="VUJU01006873">
    <property type="protein sequence ID" value="KAF0747357.1"/>
    <property type="molecule type" value="Genomic_DNA"/>
</dbReference>
<evidence type="ECO:0000256" key="6">
    <source>
        <dbReference type="ARBA" id="ARBA00022917"/>
    </source>
</evidence>
<evidence type="ECO:0000313" key="14">
    <source>
        <dbReference type="Proteomes" id="UP000478052"/>
    </source>
</evidence>
<evidence type="ECO:0000259" key="11">
    <source>
        <dbReference type="Pfam" id="PF00551"/>
    </source>
</evidence>
<proteinExistence type="inferred from homology"/>
<dbReference type="SUPFAM" id="SSF53328">
    <property type="entry name" value="Formyltransferase"/>
    <property type="match status" value="1"/>
</dbReference>
<protein>
    <recommendedName>
        <fullName evidence="4">Methionyl-tRNA formyltransferase, mitochondrial</fullName>
        <ecNumber evidence="3">2.1.2.9</ecNumber>
    </recommendedName>
</protein>
<dbReference type="Pfam" id="PF02911">
    <property type="entry name" value="Formyl_trans_C"/>
    <property type="match status" value="1"/>
</dbReference>
<dbReference type="NCBIfam" id="TIGR00460">
    <property type="entry name" value="fmt"/>
    <property type="match status" value="1"/>
</dbReference>
<comment type="catalytic activity">
    <reaction evidence="9">
        <text>L-methionyl-tRNA(fMet) + (6R)-10-formyltetrahydrofolate = N-formyl-L-methionyl-tRNA(fMet) + (6S)-5,6,7,8-tetrahydrofolate + H(+)</text>
        <dbReference type="Rhea" id="RHEA:24380"/>
        <dbReference type="Rhea" id="RHEA-COMP:9952"/>
        <dbReference type="Rhea" id="RHEA-COMP:9953"/>
        <dbReference type="ChEBI" id="CHEBI:15378"/>
        <dbReference type="ChEBI" id="CHEBI:57453"/>
        <dbReference type="ChEBI" id="CHEBI:78530"/>
        <dbReference type="ChEBI" id="CHEBI:78844"/>
        <dbReference type="ChEBI" id="CHEBI:195366"/>
        <dbReference type="EC" id="2.1.2.9"/>
    </reaction>
    <physiologicalReaction direction="left-to-right" evidence="9">
        <dbReference type="Rhea" id="RHEA:24381"/>
    </physiologicalReaction>
</comment>
<dbReference type="CDD" id="cd08646">
    <property type="entry name" value="FMT_core_Met-tRNA-FMT_N"/>
    <property type="match status" value="1"/>
</dbReference>
<dbReference type="PANTHER" id="PTHR11138:SF5">
    <property type="entry name" value="METHIONYL-TRNA FORMYLTRANSFERASE, MITOCHONDRIAL"/>
    <property type="match status" value="1"/>
</dbReference>
<dbReference type="PANTHER" id="PTHR11138">
    <property type="entry name" value="METHIONYL-TRNA FORMYLTRANSFERASE"/>
    <property type="match status" value="1"/>
</dbReference>